<dbReference type="KEGG" id="tol:TOL_0617"/>
<dbReference type="EMBL" id="HF680312">
    <property type="protein sequence ID" value="CCU71055.1"/>
    <property type="molecule type" value="Genomic_DNA"/>
</dbReference>
<feature type="region of interest" description="Disordered" evidence="1">
    <location>
        <begin position="100"/>
        <end position="135"/>
    </location>
</feature>
<dbReference type="STRING" id="187493.CN03_14975"/>
<feature type="signal peptide" evidence="2">
    <location>
        <begin position="1"/>
        <end position="23"/>
    </location>
</feature>
<dbReference type="RefSeq" id="WP_015485792.1">
    <property type="nucleotide sequence ID" value="NC_020888.1"/>
</dbReference>
<protein>
    <submittedName>
        <fullName evidence="3">Uncharacterized protein</fullName>
    </submittedName>
</protein>
<reference evidence="3 4" key="1">
    <citation type="journal article" date="2013" name="Genome Announc.">
        <title>Genome Sequence of Thalassolituus oleivorans MIL-1 (DSM 14913T).</title>
        <authorList>
            <person name="Golyshin P.N."/>
            <person name="Werner J."/>
            <person name="Chernikova T.N."/>
            <person name="Tran H."/>
            <person name="Ferrer M."/>
            <person name="Yakimov M.M."/>
            <person name="Teeling H."/>
            <person name="Golyshina O.V."/>
        </authorList>
    </citation>
    <scope>NUCLEOTIDE SEQUENCE [LARGE SCALE GENOMIC DNA]</scope>
    <source>
        <strain evidence="3 4">MIL-1</strain>
    </source>
</reference>
<dbReference type="HOGENOM" id="CLU_1585686_0_0_6"/>
<dbReference type="PATRIC" id="fig|1298593.3.peg.589"/>
<keyword evidence="2" id="KW-0732">Signal</keyword>
<gene>
    <name evidence="3" type="ORF">TOL_0617</name>
</gene>
<evidence type="ECO:0000256" key="2">
    <source>
        <dbReference type="SAM" id="SignalP"/>
    </source>
</evidence>
<proteinExistence type="predicted"/>
<dbReference type="Proteomes" id="UP000011866">
    <property type="component" value="Chromosome"/>
</dbReference>
<organism evidence="3 4">
    <name type="scientific">Thalassolituus oleivorans MIL-1</name>
    <dbReference type="NCBI Taxonomy" id="1298593"/>
    <lineage>
        <taxon>Bacteria</taxon>
        <taxon>Pseudomonadati</taxon>
        <taxon>Pseudomonadota</taxon>
        <taxon>Gammaproteobacteria</taxon>
        <taxon>Oceanospirillales</taxon>
        <taxon>Oceanospirillaceae</taxon>
        <taxon>Thalassolituus</taxon>
    </lineage>
</organism>
<keyword evidence="4" id="KW-1185">Reference proteome</keyword>
<feature type="chain" id="PRO_5004065409" evidence="2">
    <location>
        <begin position="24"/>
        <end position="168"/>
    </location>
</feature>
<name>M5DMF6_9GAMM</name>
<evidence type="ECO:0000256" key="1">
    <source>
        <dbReference type="SAM" id="MobiDB-lite"/>
    </source>
</evidence>
<evidence type="ECO:0000313" key="3">
    <source>
        <dbReference type="EMBL" id="CCU71055.1"/>
    </source>
</evidence>
<accession>M5DMF6</accession>
<sequence>MMRCLSRVTLLTTGLLLSVSALSYDDAAKAYYSPQLDEAVDAAKHSPSQTEYVGHAWYNRTTSKSFPLPKLLNTEMEELVIEGAMGPTAAGEAATIEAQKPVRDTALGRQITEEDVTDTEQGTSPKEDNDVPQKKVTLLRDVTYKSENYELRVKDARSTVGISTQIRR</sequence>
<dbReference type="GeneID" id="79175591"/>
<evidence type="ECO:0000313" key="4">
    <source>
        <dbReference type="Proteomes" id="UP000011866"/>
    </source>
</evidence>
<dbReference type="AlphaFoldDB" id="M5DMF6"/>